<sequence>MQTIKETILHNFLLLAPIIFALIISQVSSQSSPARPPPENAPIFARWLVNQGLWGVLNTLDSALSPFGNVMSYSDGGTGTPYFYLSPLDPTEHYANINPRSSFTLSEYELEGSCNGKDPQSPLCAKITFSGRLQMLDPNSREGILAQGALFEKHPQFTGFPQQNGTFSVFKLDIRSIFLVNLAAPPRLLTVEEYYLAKP</sequence>
<reference evidence="3" key="1">
    <citation type="submission" date="2019-10" db="EMBL/GenBank/DDBJ databases">
        <authorList>
            <person name="Zhang R."/>
            <person name="Pan Y."/>
            <person name="Wang J."/>
            <person name="Ma R."/>
            <person name="Yu S."/>
        </authorList>
    </citation>
    <scope>NUCLEOTIDE SEQUENCE</scope>
    <source>
        <strain evidence="3">LA-IB0</strain>
        <tissue evidence="3">Leaf</tissue>
    </source>
</reference>
<evidence type="ECO:0000313" key="3">
    <source>
        <dbReference type="EMBL" id="KAG8373172.1"/>
    </source>
</evidence>
<dbReference type="InterPro" id="IPR055343">
    <property type="entry name" value="CREG_beta-barrel"/>
</dbReference>
<evidence type="ECO:0000256" key="1">
    <source>
        <dbReference type="SAM" id="SignalP"/>
    </source>
</evidence>
<proteinExistence type="predicted"/>
<keyword evidence="4" id="KW-1185">Reference proteome</keyword>
<comment type="caution">
    <text evidence="3">The sequence shown here is derived from an EMBL/GenBank/DDBJ whole genome shotgun (WGS) entry which is preliminary data.</text>
</comment>
<keyword evidence="1" id="KW-0732">Signal</keyword>
<organism evidence="3 4">
    <name type="scientific">Buddleja alternifolia</name>
    <dbReference type="NCBI Taxonomy" id="168488"/>
    <lineage>
        <taxon>Eukaryota</taxon>
        <taxon>Viridiplantae</taxon>
        <taxon>Streptophyta</taxon>
        <taxon>Embryophyta</taxon>
        <taxon>Tracheophyta</taxon>
        <taxon>Spermatophyta</taxon>
        <taxon>Magnoliopsida</taxon>
        <taxon>eudicotyledons</taxon>
        <taxon>Gunneridae</taxon>
        <taxon>Pentapetalae</taxon>
        <taxon>asterids</taxon>
        <taxon>lamiids</taxon>
        <taxon>Lamiales</taxon>
        <taxon>Scrophulariaceae</taxon>
        <taxon>Buddlejeae</taxon>
        <taxon>Buddleja</taxon>
    </lineage>
</organism>
<feature type="chain" id="PRO_5043540746" description="CREG-like beta-barrel domain-containing protein" evidence="1">
    <location>
        <begin position="30"/>
        <end position="199"/>
    </location>
</feature>
<name>A0AAV6WZR3_9LAMI</name>
<dbReference type="Pfam" id="PF13883">
    <property type="entry name" value="CREG_beta-barrel"/>
    <property type="match status" value="1"/>
</dbReference>
<accession>A0AAV6WZR3</accession>
<dbReference type="SUPFAM" id="SSF50475">
    <property type="entry name" value="FMN-binding split barrel"/>
    <property type="match status" value="1"/>
</dbReference>
<dbReference type="Proteomes" id="UP000826271">
    <property type="component" value="Unassembled WGS sequence"/>
</dbReference>
<dbReference type="PANTHER" id="PTHR13343:SF17">
    <property type="entry name" value="CELLULAR REPRESSOR OF E1A-STIMULATED GENES, ISOFORM A"/>
    <property type="match status" value="1"/>
</dbReference>
<feature type="signal peptide" evidence="1">
    <location>
        <begin position="1"/>
        <end position="29"/>
    </location>
</feature>
<evidence type="ECO:0000313" key="4">
    <source>
        <dbReference type="Proteomes" id="UP000826271"/>
    </source>
</evidence>
<dbReference type="AlphaFoldDB" id="A0AAV6WZR3"/>
<evidence type="ECO:0000259" key="2">
    <source>
        <dbReference type="Pfam" id="PF13883"/>
    </source>
</evidence>
<dbReference type="GO" id="GO:0005737">
    <property type="term" value="C:cytoplasm"/>
    <property type="evidence" value="ECO:0007669"/>
    <property type="project" value="UniProtKB-ARBA"/>
</dbReference>
<dbReference type="InterPro" id="IPR012349">
    <property type="entry name" value="Split_barrel_FMN-bd"/>
</dbReference>
<dbReference type="EMBL" id="WHWC01000012">
    <property type="protein sequence ID" value="KAG8373172.1"/>
    <property type="molecule type" value="Genomic_DNA"/>
</dbReference>
<dbReference type="Gene3D" id="2.30.110.10">
    <property type="entry name" value="Electron Transport, Fmn-binding Protein, Chain A"/>
    <property type="match status" value="1"/>
</dbReference>
<gene>
    <name evidence="3" type="ORF">BUALT_Bualt12G0143400</name>
</gene>
<protein>
    <recommendedName>
        <fullName evidence="2">CREG-like beta-barrel domain-containing protein</fullName>
    </recommendedName>
</protein>
<dbReference type="PANTHER" id="PTHR13343">
    <property type="entry name" value="CREG1 PROTEIN"/>
    <property type="match status" value="1"/>
</dbReference>
<feature type="domain" description="CREG-like beta-barrel" evidence="2">
    <location>
        <begin position="36"/>
        <end position="195"/>
    </location>
</feature>